<dbReference type="Gene3D" id="1.20.1420.30">
    <property type="entry name" value="NCX, central ion-binding region"/>
    <property type="match status" value="1"/>
</dbReference>
<dbReference type="GO" id="GO:0005886">
    <property type="term" value="C:plasma membrane"/>
    <property type="evidence" value="ECO:0007669"/>
    <property type="project" value="UniProtKB-SubCell"/>
</dbReference>
<dbReference type="SUPFAM" id="SSF47473">
    <property type="entry name" value="EF-hand"/>
    <property type="match status" value="1"/>
</dbReference>
<sequence length="604" mass="66429">MASSRGHLLRAGVCMLALLVVVQFGEASEEWKIESVLERSDAQQPWHVTVGRWFGKWGIREGKECEEQYGIMPCSTSLGGNAALLVIYGYMLLQAAQLLSEGSELLLEVMSPGIIGGLVLPILGAFPDALLITVSGLGASQAEAQKEVLVGMGLVAGSSVMVLTALWGSCLIAGRCDLVEHPRTHLVVAKDRTLTKGFSLTGTGVTTDKQTMWASWVMVATLLPYLVAQIPRLFGLNTEGHAFIAVAAGIAVANLIGYCIYQIAAPWIQERRIDFAKQRFRRSHAFFRASHFSKNQGWGSLFKSNGEPDEVVLRKLFNHFDEEKNGRKDGELSQHELKSLLVGLGVERHNGAVPDEDEVKHWMTEFDVSNDGKISFDEFLKGFKHWMKSSTSQKKRKPSQDDEGSHSGRWDTEAQAAKAELALLSDENEEDDDDDEEDHQPPSKNQIILKAVGYLILGAAVAAIFADPLVDAIGGFSKASGISPFFISFIATPLATNSSEAISSLIFAKRKRKRTISMTYSQIYGAVTMNNTMCLGIFLAIVYFRHLLWDFSAEISVIFFAVVIMGIVAAFRTTFQLWMAFIGLALYPLSIALVAFLDYVCGWH</sequence>
<feature type="transmembrane region" description="Helical" evidence="18">
    <location>
        <begin position="447"/>
        <end position="466"/>
    </location>
</feature>
<dbReference type="EMBL" id="CM026424">
    <property type="protein sequence ID" value="KAG0578260.1"/>
    <property type="molecule type" value="Genomic_DNA"/>
</dbReference>
<feature type="chain" id="PRO_5035752175" description="EF-hand domain-containing protein" evidence="19">
    <location>
        <begin position="28"/>
        <end position="604"/>
    </location>
</feature>
<keyword evidence="4" id="KW-0050">Antiport</keyword>
<evidence type="ECO:0000256" key="16">
    <source>
        <dbReference type="ARBA" id="ARBA00023201"/>
    </source>
</evidence>
<feature type="transmembrane region" description="Helical" evidence="18">
    <location>
        <begin position="242"/>
        <end position="261"/>
    </location>
</feature>
<feature type="region of interest" description="Disordered" evidence="17">
    <location>
        <begin position="390"/>
        <end position="412"/>
    </location>
</feature>
<feature type="transmembrane region" description="Helical" evidence="18">
    <location>
        <begin position="578"/>
        <end position="597"/>
    </location>
</feature>
<dbReference type="InterPro" id="IPR004837">
    <property type="entry name" value="NaCa_Exmemb"/>
</dbReference>
<evidence type="ECO:0000256" key="13">
    <source>
        <dbReference type="ARBA" id="ARBA00023053"/>
    </source>
</evidence>
<name>A0A8T0I408_CERPU</name>
<keyword evidence="13" id="KW-0915">Sodium</keyword>
<feature type="transmembrane region" description="Helical" evidence="18">
    <location>
        <begin position="520"/>
        <end position="545"/>
    </location>
</feature>
<dbReference type="GO" id="GO:0005774">
    <property type="term" value="C:vacuolar membrane"/>
    <property type="evidence" value="ECO:0007669"/>
    <property type="project" value="UniProtKB-ARBA"/>
</dbReference>
<dbReference type="Gene3D" id="1.10.238.10">
    <property type="entry name" value="EF-hand"/>
    <property type="match status" value="1"/>
</dbReference>
<evidence type="ECO:0000256" key="14">
    <source>
        <dbReference type="ARBA" id="ARBA00023065"/>
    </source>
</evidence>
<dbReference type="GO" id="GO:0006814">
    <property type="term" value="P:sodium ion transport"/>
    <property type="evidence" value="ECO:0007669"/>
    <property type="project" value="UniProtKB-KW"/>
</dbReference>
<comment type="caution">
    <text evidence="21">The sequence shown here is derived from an EMBL/GenBank/DDBJ whole genome shotgun (WGS) entry which is preliminary data.</text>
</comment>
<evidence type="ECO:0000256" key="19">
    <source>
        <dbReference type="SAM" id="SignalP"/>
    </source>
</evidence>
<keyword evidence="10" id="KW-0106">Calcium</keyword>
<comment type="similarity">
    <text evidence="2">Belongs to the Ca(2+):cation antiporter (CaCA) (TC 2.A.19) family.</text>
</comment>
<keyword evidence="14" id="KW-0406">Ion transport</keyword>
<evidence type="ECO:0000256" key="2">
    <source>
        <dbReference type="ARBA" id="ARBA00008170"/>
    </source>
</evidence>
<accession>A0A8T0I408</accession>
<evidence type="ECO:0000313" key="21">
    <source>
        <dbReference type="EMBL" id="KAG0578260.1"/>
    </source>
</evidence>
<dbReference type="CDD" id="cd00051">
    <property type="entry name" value="EFh"/>
    <property type="match status" value="1"/>
</dbReference>
<evidence type="ECO:0000256" key="4">
    <source>
        <dbReference type="ARBA" id="ARBA00022449"/>
    </source>
</evidence>
<dbReference type="FunFam" id="1.20.1420.30:FF:000019">
    <property type="entry name" value="Sodium/calcium exchanger NCL2"/>
    <property type="match status" value="1"/>
</dbReference>
<reference evidence="21" key="1">
    <citation type="submission" date="2020-06" db="EMBL/GenBank/DDBJ databases">
        <title>WGS assembly of Ceratodon purpureus strain R40.</title>
        <authorList>
            <person name="Carey S.B."/>
            <person name="Jenkins J."/>
            <person name="Shu S."/>
            <person name="Lovell J.T."/>
            <person name="Sreedasyam A."/>
            <person name="Maumus F."/>
            <person name="Tiley G.P."/>
            <person name="Fernandez-Pozo N."/>
            <person name="Barry K."/>
            <person name="Chen C."/>
            <person name="Wang M."/>
            <person name="Lipzen A."/>
            <person name="Daum C."/>
            <person name="Saski C.A."/>
            <person name="Payton A.C."/>
            <person name="Mcbreen J.C."/>
            <person name="Conrad R.E."/>
            <person name="Kollar L.M."/>
            <person name="Olsson S."/>
            <person name="Huttunen S."/>
            <person name="Landis J.B."/>
            <person name="Wickett N.J."/>
            <person name="Johnson M.G."/>
            <person name="Rensing S.A."/>
            <person name="Grimwood J."/>
            <person name="Schmutz J."/>
            <person name="Mcdaniel S.F."/>
        </authorList>
    </citation>
    <scope>NUCLEOTIDE SEQUENCE</scope>
    <source>
        <strain evidence="21">R40</strain>
    </source>
</reference>
<feature type="signal peptide" evidence="19">
    <location>
        <begin position="1"/>
        <end position="27"/>
    </location>
</feature>
<evidence type="ECO:0000256" key="18">
    <source>
        <dbReference type="SAM" id="Phobius"/>
    </source>
</evidence>
<dbReference type="PANTHER" id="PTHR31503:SF81">
    <property type="entry name" value="EF-HAND DOMAIN-CONTAINING PROTEIN"/>
    <property type="match status" value="1"/>
</dbReference>
<keyword evidence="9" id="KW-0677">Repeat</keyword>
<keyword evidence="5" id="KW-1003">Cell membrane</keyword>
<dbReference type="AlphaFoldDB" id="A0A8T0I408"/>
<evidence type="ECO:0000259" key="20">
    <source>
        <dbReference type="PROSITE" id="PS50222"/>
    </source>
</evidence>
<keyword evidence="8" id="KW-0479">Metal-binding</keyword>
<comment type="subcellular location">
    <subcellularLocation>
        <location evidence="1">Cell membrane</location>
        <topology evidence="1">Multi-pass membrane protein</topology>
    </subcellularLocation>
</comment>
<feature type="transmembrane region" description="Helical" evidence="18">
    <location>
        <begin position="551"/>
        <end position="571"/>
    </location>
</feature>
<dbReference type="InterPro" id="IPR018247">
    <property type="entry name" value="EF_Hand_1_Ca_BS"/>
</dbReference>
<dbReference type="InterPro" id="IPR011992">
    <property type="entry name" value="EF-hand-dom_pair"/>
</dbReference>
<dbReference type="Pfam" id="PF13499">
    <property type="entry name" value="EF-hand_7"/>
    <property type="match status" value="1"/>
</dbReference>
<dbReference type="Pfam" id="PF01699">
    <property type="entry name" value="Na_Ca_ex"/>
    <property type="match status" value="2"/>
</dbReference>
<dbReference type="InterPro" id="IPR044880">
    <property type="entry name" value="NCX_ion-bd_dom_sf"/>
</dbReference>
<feature type="transmembrane region" description="Helical" evidence="18">
    <location>
        <begin position="148"/>
        <end position="173"/>
    </location>
</feature>
<keyword evidence="6" id="KW-0109">Calcium transport</keyword>
<keyword evidence="22" id="KW-1185">Reference proteome</keyword>
<evidence type="ECO:0000256" key="9">
    <source>
        <dbReference type="ARBA" id="ARBA00022737"/>
    </source>
</evidence>
<evidence type="ECO:0000256" key="11">
    <source>
        <dbReference type="ARBA" id="ARBA00022989"/>
    </source>
</evidence>
<keyword evidence="15 18" id="KW-0472">Membrane</keyword>
<dbReference type="GO" id="GO:0005509">
    <property type="term" value="F:calcium ion binding"/>
    <property type="evidence" value="ECO:0007669"/>
    <property type="project" value="InterPro"/>
</dbReference>
<dbReference type="PANTHER" id="PTHR31503">
    <property type="entry name" value="VACUOLAR CALCIUM ION TRANSPORTER"/>
    <property type="match status" value="1"/>
</dbReference>
<dbReference type="InterPro" id="IPR004713">
    <property type="entry name" value="CaH_exchang"/>
</dbReference>
<feature type="compositionally biased region" description="Basic and acidic residues" evidence="17">
    <location>
        <begin position="398"/>
        <end position="412"/>
    </location>
</feature>
<dbReference type="PROSITE" id="PS50222">
    <property type="entry name" value="EF_HAND_2"/>
    <property type="match status" value="2"/>
</dbReference>
<dbReference type="GO" id="GO:0015369">
    <property type="term" value="F:calcium:proton antiporter activity"/>
    <property type="evidence" value="ECO:0007669"/>
    <property type="project" value="TreeGrafter"/>
</dbReference>
<evidence type="ECO:0000256" key="10">
    <source>
        <dbReference type="ARBA" id="ARBA00022837"/>
    </source>
</evidence>
<dbReference type="InterPro" id="IPR002048">
    <property type="entry name" value="EF_hand_dom"/>
</dbReference>
<evidence type="ECO:0000313" key="22">
    <source>
        <dbReference type="Proteomes" id="UP000822688"/>
    </source>
</evidence>
<feature type="transmembrane region" description="Helical" evidence="18">
    <location>
        <begin position="105"/>
        <end position="126"/>
    </location>
</feature>
<evidence type="ECO:0000256" key="12">
    <source>
        <dbReference type="ARBA" id="ARBA00023016"/>
    </source>
</evidence>
<keyword evidence="11 18" id="KW-1133">Transmembrane helix</keyword>
<evidence type="ECO:0000256" key="3">
    <source>
        <dbReference type="ARBA" id="ARBA00022448"/>
    </source>
</evidence>
<protein>
    <recommendedName>
        <fullName evidence="20">EF-hand domain-containing protein</fullName>
    </recommendedName>
</protein>
<evidence type="ECO:0000256" key="17">
    <source>
        <dbReference type="SAM" id="MobiDB-lite"/>
    </source>
</evidence>
<keyword evidence="16" id="KW-0739">Sodium transport</keyword>
<dbReference type="SMART" id="SM00054">
    <property type="entry name" value="EFh"/>
    <property type="match status" value="2"/>
</dbReference>
<feature type="transmembrane region" description="Helical" evidence="18">
    <location>
        <begin position="70"/>
        <end position="93"/>
    </location>
</feature>
<feature type="domain" description="EF-hand" evidence="20">
    <location>
        <begin position="354"/>
        <end position="389"/>
    </location>
</feature>
<keyword evidence="19" id="KW-0732">Signal</keyword>
<feature type="transmembrane region" description="Helical" evidence="18">
    <location>
        <begin position="486"/>
        <end position="508"/>
    </location>
</feature>
<dbReference type="GO" id="GO:0006874">
    <property type="term" value="P:intracellular calcium ion homeostasis"/>
    <property type="evidence" value="ECO:0007669"/>
    <property type="project" value="TreeGrafter"/>
</dbReference>
<keyword evidence="12" id="KW-0346">Stress response</keyword>
<evidence type="ECO:0000256" key="6">
    <source>
        <dbReference type="ARBA" id="ARBA00022568"/>
    </source>
</evidence>
<dbReference type="PROSITE" id="PS00018">
    <property type="entry name" value="EF_HAND_1"/>
    <property type="match status" value="1"/>
</dbReference>
<keyword evidence="7 18" id="KW-0812">Transmembrane</keyword>
<evidence type="ECO:0000256" key="7">
    <source>
        <dbReference type="ARBA" id="ARBA00022692"/>
    </source>
</evidence>
<feature type="domain" description="EF-hand" evidence="20">
    <location>
        <begin position="308"/>
        <end position="347"/>
    </location>
</feature>
<organism evidence="21 22">
    <name type="scientific">Ceratodon purpureus</name>
    <name type="common">Fire moss</name>
    <name type="synonym">Dicranum purpureum</name>
    <dbReference type="NCBI Taxonomy" id="3225"/>
    <lineage>
        <taxon>Eukaryota</taxon>
        <taxon>Viridiplantae</taxon>
        <taxon>Streptophyta</taxon>
        <taxon>Embryophyta</taxon>
        <taxon>Bryophyta</taxon>
        <taxon>Bryophytina</taxon>
        <taxon>Bryopsida</taxon>
        <taxon>Dicranidae</taxon>
        <taxon>Pseudoditrichales</taxon>
        <taxon>Ditrichaceae</taxon>
        <taxon>Ceratodon</taxon>
    </lineage>
</organism>
<proteinExistence type="inferred from homology"/>
<evidence type="ECO:0000256" key="1">
    <source>
        <dbReference type="ARBA" id="ARBA00004651"/>
    </source>
</evidence>
<evidence type="ECO:0000256" key="8">
    <source>
        <dbReference type="ARBA" id="ARBA00022723"/>
    </source>
</evidence>
<keyword evidence="3" id="KW-0813">Transport</keyword>
<gene>
    <name evidence="21" type="ORF">KC19_4G009900</name>
</gene>
<dbReference type="Proteomes" id="UP000822688">
    <property type="component" value="Chromosome 4"/>
</dbReference>
<evidence type="ECO:0000256" key="15">
    <source>
        <dbReference type="ARBA" id="ARBA00023136"/>
    </source>
</evidence>
<evidence type="ECO:0000256" key="5">
    <source>
        <dbReference type="ARBA" id="ARBA00022475"/>
    </source>
</evidence>